<protein>
    <submittedName>
        <fullName evidence="1">Uncharacterized protein</fullName>
    </submittedName>
</protein>
<reference evidence="1 2" key="1">
    <citation type="submission" date="2018-03" db="EMBL/GenBank/DDBJ databases">
        <title>Aerobic endospore-forming bacteria genome sequencing and assembly.</title>
        <authorList>
            <person name="Cavalcante D.A."/>
            <person name="Driks A."/>
            <person name="Putonti C."/>
            <person name="De-Souza M.T."/>
        </authorList>
    </citation>
    <scope>NUCLEOTIDE SEQUENCE [LARGE SCALE GENOMIC DNA]</scope>
    <source>
        <strain evidence="1 2">SDF0037</strain>
    </source>
</reference>
<gene>
    <name evidence="1" type="ORF">C7Y47_21645</name>
</gene>
<dbReference type="OrthoDB" id="2976965at2"/>
<dbReference type="AlphaFoldDB" id="A0A544U8N2"/>
<dbReference type="RefSeq" id="WP_142510634.1">
    <property type="nucleotide sequence ID" value="NZ_SADV01000029.1"/>
</dbReference>
<accession>A0A544U8N2</accession>
<evidence type="ECO:0000313" key="1">
    <source>
        <dbReference type="EMBL" id="TQR28444.1"/>
    </source>
</evidence>
<evidence type="ECO:0000313" key="2">
    <source>
        <dbReference type="Proteomes" id="UP000317944"/>
    </source>
</evidence>
<dbReference type="Proteomes" id="UP000317944">
    <property type="component" value="Unassembled WGS sequence"/>
</dbReference>
<name>A0A544U8N2_LYSSH</name>
<organism evidence="1 2">
    <name type="scientific">Lysinibacillus sphaericus</name>
    <name type="common">Bacillus sphaericus</name>
    <dbReference type="NCBI Taxonomy" id="1421"/>
    <lineage>
        <taxon>Bacteria</taxon>
        <taxon>Bacillati</taxon>
        <taxon>Bacillota</taxon>
        <taxon>Bacilli</taxon>
        <taxon>Bacillales</taxon>
        <taxon>Bacillaceae</taxon>
        <taxon>Lysinibacillus</taxon>
    </lineage>
</organism>
<proteinExistence type="predicted"/>
<dbReference type="EMBL" id="SADV01000029">
    <property type="protein sequence ID" value="TQR28444.1"/>
    <property type="molecule type" value="Genomic_DNA"/>
</dbReference>
<comment type="caution">
    <text evidence="1">The sequence shown here is derived from an EMBL/GenBank/DDBJ whole genome shotgun (WGS) entry which is preliminary data.</text>
</comment>
<sequence>MKSILHKFADYRINSGIPYFFLQIDQGMPKEFSEEVWSDTKEKAIQVTVEHFKNENNIEVKINEVSSSGELTL</sequence>